<proteinExistence type="predicted"/>
<comment type="caution">
    <text evidence="2">The sequence shown here is derived from an EMBL/GenBank/DDBJ whole genome shotgun (WGS) entry which is preliminary data.</text>
</comment>
<organism evidence="2 3">
    <name type="scientific">Haladaptatus pallidirubidus</name>
    <dbReference type="NCBI Taxonomy" id="1008152"/>
    <lineage>
        <taxon>Archaea</taxon>
        <taxon>Methanobacteriati</taxon>
        <taxon>Methanobacteriota</taxon>
        <taxon>Stenosarchaea group</taxon>
        <taxon>Halobacteria</taxon>
        <taxon>Halobacteriales</taxon>
        <taxon>Haladaptataceae</taxon>
        <taxon>Haladaptatus</taxon>
    </lineage>
</organism>
<dbReference type="InterPro" id="IPR002831">
    <property type="entry name" value="Tscrpt_reg_TrmB_N"/>
</dbReference>
<reference evidence="2 3" key="1">
    <citation type="journal article" date="2019" name="Int. J. Syst. Evol. Microbiol.">
        <title>The Global Catalogue of Microorganisms (GCM) 10K type strain sequencing project: providing services to taxonomists for standard genome sequencing and annotation.</title>
        <authorList>
            <consortium name="The Broad Institute Genomics Platform"/>
            <consortium name="The Broad Institute Genome Sequencing Center for Infectious Disease"/>
            <person name="Wu L."/>
            <person name="Ma J."/>
        </authorList>
    </citation>
    <scope>NUCLEOTIDE SEQUENCE [LARGE SCALE GENOMIC DNA]</scope>
    <source>
        <strain evidence="2 3">JCM 17504</strain>
    </source>
</reference>
<dbReference type="Gene3D" id="1.10.10.10">
    <property type="entry name" value="Winged helix-like DNA-binding domain superfamily/Winged helix DNA-binding domain"/>
    <property type="match status" value="1"/>
</dbReference>
<dbReference type="SUPFAM" id="SSF46785">
    <property type="entry name" value="Winged helix' DNA-binding domain"/>
    <property type="match status" value="1"/>
</dbReference>
<dbReference type="Pfam" id="PF01978">
    <property type="entry name" value="TrmB"/>
    <property type="match status" value="1"/>
</dbReference>
<keyword evidence="3" id="KW-1185">Reference proteome</keyword>
<dbReference type="CDD" id="cd00090">
    <property type="entry name" value="HTH_ARSR"/>
    <property type="match status" value="1"/>
</dbReference>
<evidence type="ECO:0000313" key="3">
    <source>
        <dbReference type="Proteomes" id="UP001501729"/>
    </source>
</evidence>
<feature type="domain" description="Transcription regulator TrmB N-terminal" evidence="1">
    <location>
        <begin position="33"/>
        <end position="85"/>
    </location>
</feature>
<name>A0AAV3UL19_9EURY</name>
<evidence type="ECO:0000259" key="1">
    <source>
        <dbReference type="Pfam" id="PF01978"/>
    </source>
</evidence>
<gene>
    <name evidence="2" type="ORF">GCM10025751_36530</name>
</gene>
<protein>
    <recommendedName>
        <fullName evidence="1">Transcription regulator TrmB N-terminal domain-containing protein</fullName>
    </recommendedName>
</protein>
<dbReference type="InterPro" id="IPR011991">
    <property type="entry name" value="ArsR-like_HTH"/>
</dbReference>
<dbReference type="Proteomes" id="UP001501729">
    <property type="component" value="Unassembled WGS sequence"/>
</dbReference>
<dbReference type="InterPro" id="IPR036390">
    <property type="entry name" value="WH_DNA-bd_sf"/>
</dbReference>
<dbReference type="AlphaFoldDB" id="A0AAV3UL19"/>
<dbReference type="InterPro" id="IPR036388">
    <property type="entry name" value="WH-like_DNA-bd_sf"/>
</dbReference>
<dbReference type="EMBL" id="BAABKX010000015">
    <property type="protein sequence ID" value="GAA5056080.1"/>
    <property type="molecule type" value="Genomic_DNA"/>
</dbReference>
<evidence type="ECO:0000313" key="2">
    <source>
        <dbReference type="EMBL" id="GAA5056080.1"/>
    </source>
</evidence>
<sequence length="129" mass="14913">MYDSHMSDPDPQRFRTLMLGDEPSFENVMTCVFSIQPHESHTYRVLLEQPNSTTEELAAETDRDRSNVSRSLATLREKGLASRRRHLLDGGGHVYRHEPTPLEDAKDLMHQTLDEWCAYVHGRIDEFGE</sequence>
<accession>A0AAV3UL19</accession>